<organism evidence="1 2">
    <name type="scientific">Thiorhodococcus minor</name>
    <dbReference type="NCBI Taxonomy" id="57489"/>
    <lineage>
        <taxon>Bacteria</taxon>
        <taxon>Pseudomonadati</taxon>
        <taxon>Pseudomonadota</taxon>
        <taxon>Gammaproteobacteria</taxon>
        <taxon>Chromatiales</taxon>
        <taxon>Chromatiaceae</taxon>
        <taxon>Thiorhodococcus</taxon>
    </lineage>
</organism>
<dbReference type="EMBL" id="JAAIJQ010000002">
    <property type="protein sequence ID" value="NEV60413.1"/>
    <property type="molecule type" value="Genomic_DNA"/>
</dbReference>
<evidence type="ECO:0000313" key="2">
    <source>
        <dbReference type="Proteomes" id="UP000483379"/>
    </source>
</evidence>
<gene>
    <name evidence="1" type="ORF">G3446_00640</name>
</gene>
<accession>A0A6M0JUZ4</accession>
<sequence length="135" mass="15656">MRQAGTSIREQARHLEQNHDLTRGVLRTLVNNTVGAAGITVEPTPLTRGGEVHEDFAANILAVWEEWGERPEVTRQYTWPAVQRVFARTLYRDGECLQPTFRTPKRVGKTFFLRMIADFQWNRSRFEHDSLTICQ</sequence>
<dbReference type="GO" id="GO:0019068">
    <property type="term" value="P:virion assembly"/>
    <property type="evidence" value="ECO:0007669"/>
    <property type="project" value="InterPro"/>
</dbReference>
<proteinExistence type="predicted"/>
<name>A0A6M0JUZ4_9GAMM</name>
<comment type="caution">
    <text evidence="1">The sequence shown here is derived from an EMBL/GenBank/DDBJ whole genome shotgun (WGS) entry which is preliminary data.</text>
</comment>
<dbReference type="AlphaFoldDB" id="A0A6M0JUZ4"/>
<protein>
    <submittedName>
        <fullName evidence="1">Phage portal protein</fullName>
    </submittedName>
</protein>
<keyword evidence="2" id="KW-1185">Reference proteome</keyword>
<evidence type="ECO:0000313" key="1">
    <source>
        <dbReference type="EMBL" id="NEV60413.1"/>
    </source>
</evidence>
<dbReference type="GO" id="GO:0005198">
    <property type="term" value="F:structural molecule activity"/>
    <property type="evidence" value="ECO:0007669"/>
    <property type="project" value="InterPro"/>
</dbReference>
<dbReference type="InterPro" id="IPR006429">
    <property type="entry name" value="Phage_lambda_portal"/>
</dbReference>
<dbReference type="Pfam" id="PF05136">
    <property type="entry name" value="Phage_portal_2"/>
    <property type="match status" value="1"/>
</dbReference>
<reference evidence="1 2" key="1">
    <citation type="submission" date="2020-02" db="EMBL/GenBank/DDBJ databases">
        <title>Genome sequences of Thiorhodococcus mannitoliphagus and Thiorhodococcus minor, purple sulfur photosynthetic bacteria in the gammaproteobacterial family, Chromatiaceae.</title>
        <authorList>
            <person name="Aviles F.A."/>
            <person name="Meyer T.E."/>
            <person name="Kyndt J.A."/>
        </authorList>
    </citation>
    <scope>NUCLEOTIDE SEQUENCE [LARGE SCALE GENOMIC DNA]</scope>
    <source>
        <strain evidence="1 2">DSM 11518</strain>
    </source>
</reference>
<dbReference type="Proteomes" id="UP000483379">
    <property type="component" value="Unassembled WGS sequence"/>
</dbReference>